<dbReference type="GO" id="GO:0022857">
    <property type="term" value="F:transmembrane transporter activity"/>
    <property type="evidence" value="ECO:0007669"/>
    <property type="project" value="UniProtKB-UniRule"/>
</dbReference>
<feature type="transmembrane region" description="Helical" evidence="9">
    <location>
        <begin position="83"/>
        <end position="111"/>
    </location>
</feature>
<gene>
    <name evidence="11" type="ORF">JL811_05855</name>
</gene>
<evidence type="ECO:0000256" key="5">
    <source>
        <dbReference type="ARBA" id="ARBA00022692"/>
    </source>
</evidence>
<feature type="transmembrane region" description="Helical" evidence="9">
    <location>
        <begin position="21"/>
        <end position="42"/>
    </location>
</feature>
<evidence type="ECO:0000256" key="2">
    <source>
        <dbReference type="ARBA" id="ARBA00022448"/>
    </source>
</evidence>
<dbReference type="EMBL" id="JAESVN010000002">
    <property type="protein sequence ID" value="MBL4916742.1"/>
    <property type="molecule type" value="Genomic_DNA"/>
</dbReference>
<evidence type="ECO:0000256" key="9">
    <source>
        <dbReference type="RuleBase" id="RU369079"/>
    </source>
</evidence>
<dbReference type="RefSeq" id="WP_202687558.1">
    <property type="nucleotide sequence ID" value="NZ_JAESVN010000002.1"/>
</dbReference>
<evidence type="ECO:0000256" key="6">
    <source>
        <dbReference type="ARBA" id="ARBA00022989"/>
    </source>
</evidence>
<reference evidence="11" key="1">
    <citation type="submission" date="2021-01" db="EMBL/GenBank/DDBJ databases">
        <title>Tabrizicola alba sp. nov. a motile alkaliphilic bacterium isolated from a soda lake.</title>
        <authorList>
            <person name="Szuroczki S."/>
            <person name="Abbaszade G."/>
            <person name="Schumann P."/>
            <person name="Toth E."/>
        </authorList>
    </citation>
    <scope>NUCLEOTIDE SEQUENCE</scope>
    <source>
        <strain evidence="11">DMG-N-6</strain>
    </source>
</reference>
<evidence type="ECO:0000256" key="8">
    <source>
        <dbReference type="ARBA" id="ARBA00038436"/>
    </source>
</evidence>
<feature type="domain" description="Tripartite ATP-independent periplasmic transporters DctQ component" evidence="10">
    <location>
        <begin position="30"/>
        <end position="157"/>
    </location>
</feature>
<comment type="function">
    <text evidence="9">Part of the tripartite ATP-independent periplasmic (TRAP) transport system.</text>
</comment>
<feature type="transmembrane region" description="Helical" evidence="9">
    <location>
        <begin position="131"/>
        <end position="155"/>
    </location>
</feature>
<sequence length="162" mass="18211">MDHLAQLFRRIADWLDLATRIVSAMLFAVMIVVVGYEVIMRYWFSTPTFWSSELASWSMVWVALLGFALAFRRMDHIRIDFHLVGLTGSLATVLAVLRYLIVAALAGVLLWQGINLTISGLRQTSPGLGLTYAWLYASAVASSVLMLVFLAELALRRETRPF</sequence>
<dbReference type="InterPro" id="IPR007387">
    <property type="entry name" value="TRAP_DctQ"/>
</dbReference>
<keyword evidence="6 9" id="KW-1133">Transmembrane helix</keyword>
<dbReference type="GO" id="GO:0005886">
    <property type="term" value="C:plasma membrane"/>
    <property type="evidence" value="ECO:0007669"/>
    <property type="project" value="UniProtKB-SubCell"/>
</dbReference>
<dbReference type="AlphaFoldDB" id="A0A8K0Y0E4"/>
<protein>
    <recommendedName>
        <fullName evidence="9">TRAP transporter small permease protein</fullName>
    </recommendedName>
</protein>
<keyword evidence="4 9" id="KW-0997">Cell inner membrane</keyword>
<dbReference type="GO" id="GO:0015740">
    <property type="term" value="P:C4-dicarboxylate transport"/>
    <property type="evidence" value="ECO:0007669"/>
    <property type="project" value="TreeGrafter"/>
</dbReference>
<accession>A0A8K0Y0E4</accession>
<keyword evidence="3" id="KW-1003">Cell membrane</keyword>
<evidence type="ECO:0000313" key="11">
    <source>
        <dbReference type="EMBL" id="MBL4916742.1"/>
    </source>
</evidence>
<dbReference type="InterPro" id="IPR055348">
    <property type="entry name" value="DctQ"/>
</dbReference>
<comment type="similarity">
    <text evidence="8 9">Belongs to the TRAP transporter small permease family.</text>
</comment>
<feature type="transmembrane region" description="Helical" evidence="9">
    <location>
        <begin position="54"/>
        <end position="71"/>
    </location>
</feature>
<comment type="caution">
    <text evidence="11">The sequence shown here is derived from an EMBL/GenBank/DDBJ whole genome shotgun (WGS) entry which is preliminary data.</text>
</comment>
<evidence type="ECO:0000259" key="10">
    <source>
        <dbReference type="Pfam" id="PF04290"/>
    </source>
</evidence>
<evidence type="ECO:0000256" key="1">
    <source>
        <dbReference type="ARBA" id="ARBA00004429"/>
    </source>
</evidence>
<comment type="subunit">
    <text evidence="9">The complex comprises the extracytoplasmic solute receptor protein and the two transmembrane proteins.</text>
</comment>
<keyword evidence="2 9" id="KW-0813">Transport</keyword>
<dbReference type="Proteomes" id="UP000648908">
    <property type="component" value="Unassembled WGS sequence"/>
</dbReference>
<proteinExistence type="inferred from homology"/>
<evidence type="ECO:0000256" key="7">
    <source>
        <dbReference type="ARBA" id="ARBA00023136"/>
    </source>
</evidence>
<keyword evidence="5 9" id="KW-0812">Transmembrane</keyword>
<evidence type="ECO:0000256" key="4">
    <source>
        <dbReference type="ARBA" id="ARBA00022519"/>
    </source>
</evidence>
<dbReference type="PANTHER" id="PTHR35011:SF5">
    <property type="entry name" value="SIALIC ACID TRAP TRANSPORTER SMALL PERMEASE PROTEIN SIAQ"/>
    <property type="match status" value="1"/>
</dbReference>
<evidence type="ECO:0000313" key="12">
    <source>
        <dbReference type="Proteomes" id="UP000648908"/>
    </source>
</evidence>
<keyword evidence="7 9" id="KW-0472">Membrane</keyword>
<name>A0A8K0Y0E4_9RHOB</name>
<dbReference type="PANTHER" id="PTHR35011">
    <property type="entry name" value="2,3-DIKETO-L-GULONATE TRAP TRANSPORTER SMALL PERMEASE PROTEIN YIAM"/>
    <property type="match status" value="1"/>
</dbReference>
<keyword evidence="12" id="KW-1185">Reference proteome</keyword>
<evidence type="ECO:0000256" key="3">
    <source>
        <dbReference type="ARBA" id="ARBA00022475"/>
    </source>
</evidence>
<organism evidence="11 12">
    <name type="scientific">Szabonella alba</name>
    <dbReference type="NCBI Taxonomy" id="2804194"/>
    <lineage>
        <taxon>Bacteria</taxon>
        <taxon>Pseudomonadati</taxon>
        <taxon>Pseudomonadota</taxon>
        <taxon>Alphaproteobacteria</taxon>
        <taxon>Rhodobacterales</taxon>
        <taxon>Paracoccaceae</taxon>
        <taxon>Szabonella</taxon>
    </lineage>
</organism>
<dbReference type="Pfam" id="PF04290">
    <property type="entry name" value="DctQ"/>
    <property type="match status" value="1"/>
</dbReference>
<comment type="subcellular location">
    <subcellularLocation>
        <location evidence="1 9">Cell inner membrane</location>
        <topology evidence="1 9">Multi-pass membrane protein</topology>
    </subcellularLocation>
</comment>